<proteinExistence type="predicted"/>
<sequence>MNPAQPQPQYFTKRGQDIESSFSQRASPLSQSALGNLFFRPISYSNLALATTQPPALFFPKSQSLSVSIRESQRPPLRRRPDAISYSAQTSVPA</sequence>
<dbReference type="Proteomes" id="UP000829196">
    <property type="component" value="Unassembled WGS sequence"/>
</dbReference>
<evidence type="ECO:0000313" key="3">
    <source>
        <dbReference type="Proteomes" id="UP000829196"/>
    </source>
</evidence>
<comment type="caution">
    <text evidence="2">The sequence shown here is derived from an EMBL/GenBank/DDBJ whole genome shotgun (WGS) entry which is preliminary data.</text>
</comment>
<organism evidence="2 3">
    <name type="scientific">Dendrobium nobile</name>
    <name type="common">Orchid</name>
    <dbReference type="NCBI Taxonomy" id="94219"/>
    <lineage>
        <taxon>Eukaryota</taxon>
        <taxon>Viridiplantae</taxon>
        <taxon>Streptophyta</taxon>
        <taxon>Embryophyta</taxon>
        <taxon>Tracheophyta</taxon>
        <taxon>Spermatophyta</taxon>
        <taxon>Magnoliopsida</taxon>
        <taxon>Liliopsida</taxon>
        <taxon>Asparagales</taxon>
        <taxon>Orchidaceae</taxon>
        <taxon>Epidendroideae</taxon>
        <taxon>Malaxideae</taxon>
        <taxon>Dendrobiinae</taxon>
        <taxon>Dendrobium</taxon>
    </lineage>
</organism>
<accession>A0A8T3AEU1</accession>
<evidence type="ECO:0000313" key="2">
    <source>
        <dbReference type="EMBL" id="KAI0494669.1"/>
    </source>
</evidence>
<evidence type="ECO:0000256" key="1">
    <source>
        <dbReference type="SAM" id="MobiDB-lite"/>
    </source>
</evidence>
<feature type="region of interest" description="Disordered" evidence="1">
    <location>
        <begin position="1"/>
        <end position="25"/>
    </location>
</feature>
<protein>
    <submittedName>
        <fullName evidence="2">Uncharacterized protein</fullName>
    </submittedName>
</protein>
<keyword evidence="3" id="KW-1185">Reference proteome</keyword>
<reference evidence="2" key="1">
    <citation type="journal article" date="2022" name="Front. Genet.">
        <title>Chromosome-Scale Assembly of the Dendrobium nobile Genome Provides Insights Into the Molecular Mechanism of the Biosynthesis of the Medicinal Active Ingredient of Dendrobium.</title>
        <authorList>
            <person name="Xu Q."/>
            <person name="Niu S.-C."/>
            <person name="Li K.-L."/>
            <person name="Zheng P.-J."/>
            <person name="Zhang X.-J."/>
            <person name="Jia Y."/>
            <person name="Liu Y."/>
            <person name="Niu Y.-X."/>
            <person name="Yu L.-H."/>
            <person name="Chen D.-F."/>
            <person name="Zhang G.-Q."/>
        </authorList>
    </citation>
    <scope>NUCLEOTIDE SEQUENCE</scope>
    <source>
        <tissue evidence="2">Leaf</tissue>
    </source>
</reference>
<dbReference type="AlphaFoldDB" id="A0A8T3AEU1"/>
<gene>
    <name evidence="2" type="ORF">KFK09_024811</name>
</gene>
<name>A0A8T3AEU1_DENNO</name>
<feature type="region of interest" description="Disordered" evidence="1">
    <location>
        <begin position="69"/>
        <end position="94"/>
    </location>
</feature>
<dbReference type="EMBL" id="JAGYWB010000017">
    <property type="protein sequence ID" value="KAI0494669.1"/>
    <property type="molecule type" value="Genomic_DNA"/>
</dbReference>